<feature type="compositionally biased region" description="Basic and acidic residues" evidence="1">
    <location>
        <begin position="674"/>
        <end position="683"/>
    </location>
</feature>
<feature type="region of interest" description="Disordered" evidence="1">
    <location>
        <begin position="300"/>
        <end position="339"/>
    </location>
</feature>
<feature type="region of interest" description="Disordered" evidence="1">
    <location>
        <begin position="603"/>
        <end position="683"/>
    </location>
</feature>
<keyword evidence="2" id="KW-0472">Membrane</keyword>
<gene>
    <name evidence="4" type="ORF">SNE40_010998</name>
</gene>
<evidence type="ECO:0000313" key="4">
    <source>
        <dbReference type="EMBL" id="KAK6183529.1"/>
    </source>
</evidence>
<evidence type="ECO:0000256" key="3">
    <source>
        <dbReference type="SAM" id="SignalP"/>
    </source>
</evidence>
<dbReference type="Pfam" id="PF15882">
    <property type="entry name" value="DUF4735"/>
    <property type="match status" value="1"/>
</dbReference>
<dbReference type="PANTHER" id="PTHR33539">
    <property type="entry name" value="UPF0764 PROTEIN C16ORF89"/>
    <property type="match status" value="1"/>
</dbReference>
<feature type="signal peptide" evidence="3">
    <location>
        <begin position="1"/>
        <end position="20"/>
    </location>
</feature>
<accession>A0AAN8K357</accession>
<keyword evidence="3" id="KW-0732">Signal</keyword>
<keyword evidence="2" id="KW-1133">Transmembrane helix</keyword>
<dbReference type="PANTHER" id="PTHR33539:SF1">
    <property type="entry name" value="UPF0764 PROTEIN C16ORF89"/>
    <property type="match status" value="1"/>
</dbReference>
<evidence type="ECO:0000313" key="5">
    <source>
        <dbReference type="Proteomes" id="UP001347796"/>
    </source>
</evidence>
<keyword evidence="2" id="KW-0812">Transmembrane</keyword>
<evidence type="ECO:0000256" key="2">
    <source>
        <dbReference type="SAM" id="Phobius"/>
    </source>
</evidence>
<feature type="compositionally biased region" description="Acidic residues" evidence="1">
    <location>
        <begin position="664"/>
        <end position="673"/>
    </location>
</feature>
<sequence length="835" mass="94844">MAATKVLLFLSLFMLPLLQCENSNLPLKKVIYSLETLIGFYRENYRDLNLDGLFGLRALEGHLQLILAEHQNGSHAHLSSDILSRLRTMASDSTLISNQAIEFVKKDDEGYYNSMSYVIGQPWNVLHKHRKLDQALRWTPKIYKSTKQFKIDEATSDRCMAELTGSNRSDKKTCFIGKECLDTMTMKGLTEYGITHQILWTMLAEKTNCLQELNSLLGSSKGTSTSAMQQEFCTNNFFEMAAVVHVYMKGKIKHDYQDLFLEQQFVCPSLGFYEFLKKEYLDQVLSWQFPSGCFGDPKGNAATSSSEIQKKPEMQNMDGPLDMLPQNMNYGQKQQQNSENIQSLQNNNMDSLPHNRGHQSSNQRVDTNSVYNKNLNNQNLHLINKLAANFNNPIPGLNNGANNLLQAPVGQQNYNPNGANNLQAPVGQQNYNQDGVQLNTMAPFLQQNNVNINNNNDINNPVQRRGQNPLFPLQPSDTNNFKNSKLYQGLQPMGANVIKLNDNVKPNVIGQQRQLMSSNENIAYVGRKLLAEKEMKDGCMAHTTAVATGALVMYLRYLIDPGPLDLYSSHHILQETSRSLLGQGLDQSPVIGGDSRKVKQEGLIPVKDPSINLNPDPAEDGLNPNEVVEDDEEDEDEDEYEDGEEDAEEDDDPDYNNDAKNDDEFYPDGDETEDNKKHPEKKVVHFGLRPKEIEIKKNLYEGGEGDYKENGKKNNPEDADYTYYEEDNHAKNNPKKVVNANPIENNNIDNNDIDNNNNNNNNINIESDKDARVNLINPNVDREIVKEPVSPTPPSMKTVFVFFSVCSMVILFFMFRFIKKRRIHIRYHPRDFLRL</sequence>
<dbReference type="AlphaFoldDB" id="A0AAN8K357"/>
<dbReference type="InterPro" id="IPR031751">
    <property type="entry name" value="DUF4735"/>
</dbReference>
<comment type="caution">
    <text evidence="4">The sequence shown here is derived from an EMBL/GenBank/DDBJ whole genome shotgun (WGS) entry which is preliminary data.</text>
</comment>
<feature type="chain" id="PRO_5042865604" evidence="3">
    <location>
        <begin position="21"/>
        <end position="835"/>
    </location>
</feature>
<feature type="region of interest" description="Disordered" evidence="1">
    <location>
        <begin position="345"/>
        <end position="364"/>
    </location>
</feature>
<feature type="compositionally biased region" description="Polar residues" evidence="1">
    <location>
        <begin position="326"/>
        <end position="339"/>
    </location>
</feature>
<dbReference type="GO" id="GO:0005829">
    <property type="term" value="C:cytosol"/>
    <property type="evidence" value="ECO:0007669"/>
    <property type="project" value="TreeGrafter"/>
</dbReference>
<name>A0AAN8K357_PATCE</name>
<dbReference type="GO" id="GO:0016020">
    <property type="term" value="C:membrane"/>
    <property type="evidence" value="ECO:0007669"/>
    <property type="project" value="TreeGrafter"/>
</dbReference>
<organism evidence="4 5">
    <name type="scientific">Patella caerulea</name>
    <name type="common">Rayed Mediterranean limpet</name>
    <dbReference type="NCBI Taxonomy" id="87958"/>
    <lineage>
        <taxon>Eukaryota</taxon>
        <taxon>Metazoa</taxon>
        <taxon>Spiralia</taxon>
        <taxon>Lophotrochozoa</taxon>
        <taxon>Mollusca</taxon>
        <taxon>Gastropoda</taxon>
        <taxon>Patellogastropoda</taxon>
        <taxon>Patelloidea</taxon>
        <taxon>Patellidae</taxon>
        <taxon>Patella</taxon>
    </lineage>
</organism>
<feature type="transmembrane region" description="Helical" evidence="2">
    <location>
        <begin position="799"/>
        <end position="818"/>
    </location>
</feature>
<feature type="compositionally biased region" description="Acidic residues" evidence="1">
    <location>
        <begin position="627"/>
        <end position="655"/>
    </location>
</feature>
<dbReference type="EMBL" id="JAZGQO010000007">
    <property type="protein sequence ID" value="KAK6183529.1"/>
    <property type="molecule type" value="Genomic_DNA"/>
</dbReference>
<protein>
    <submittedName>
        <fullName evidence="4">Uncharacterized protein</fullName>
    </submittedName>
</protein>
<dbReference type="Proteomes" id="UP001347796">
    <property type="component" value="Unassembled WGS sequence"/>
</dbReference>
<proteinExistence type="predicted"/>
<keyword evidence="5" id="KW-1185">Reference proteome</keyword>
<reference evidence="4 5" key="1">
    <citation type="submission" date="2024-01" db="EMBL/GenBank/DDBJ databases">
        <title>The genome of the rayed Mediterranean limpet Patella caerulea (Linnaeus, 1758).</title>
        <authorList>
            <person name="Anh-Thu Weber A."/>
            <person name="Halstead-Nussloch G."/>
        </authorList>
    </citation>
    <scope>NUCLEOTIDE SEQUENCE [LARGE SCALE GENOMIC DNA]</scope>
    <source>
        <strain evidence="4">AATW-2023a</strain>
        <tissue evidence="4">Whole specimen</tissue>
    </source>
</reference>
<evidence type="ECO:0000256" key="1">
    <source>
        <dbReference type="SAM" id="MobiDB-lite"/>
    </source>
</evidence>